<proteinExistence type="inferred from homology"/>
<reference evidence="11 12" key="1">
    <citation type="journal article" date="2019" name="Genome Biol. Evol.">
        <title>Insights into the evolution of the New World diploid cottons (Gossypium, subgenus Houzingenia) based on genome sequencing.</title>
        <authorList>
            <person name="Grover C.E."/>
            <person name="Arick M.A. 2nd"/>
            <person name="Thrash A."/>
            <person name="Conover J.L."/>
            <person name="Sanders W.S."/>
            <person name="Peterson D.G."/>
            <person name="Frelichowski J.E."/>
            <person name="Scheffler J.A."/>
            <person name="Scheffler B.E."/>
            <person name="Wendel J.F."/>
        </authorList>
    </citation>
    <scope>NUCLEOTIDE SEQUENCE [LARGE SCALE GENOMIC DNA]</scope>
    <source>
        <strain evidence="11">4</strain>
        <tissue evidence="11">Leaf</tissue>
    </source>
</reference>
<keyword evidence="4" id="KW-0433">Leucine-rich repeat</keyword>
<gene>
    <name evidence="11" type="ORF">Golax_015161</name>
</gene>
<evidence type="ECO:0000256" key="3">
    <source>
        <dbReference type="ARBA" id="ARBA00022475"/>
    </source>
</evidence>
<dbReference type="InterPro" id="IPR001611">
    <property type="entry name" value="Leu-rich_rpt"/>
</dbReference>
<dbReference type="PANTHER" id="PTHR27004:SF467">
    <property type="entry name" value="RECEPTOR-LIKE PROTEIN 12"/>
    <property type="match status" value="1"/>
</dbReference>
<keyword evidence="7" id="KW-1133">Transmembrane helix</keyword>
<evidence type="ECO:0000313" key="12">
    <source>
        <dbReference type="Proteomes" id="UP000593574"/>
    </source>
</evidence>
<dbReference type="PANTHER" id="PTHR27004">
    <property type="entry name" value="RECEPTOR-LIKE PROTEIN 12 ISOFORM X1"/>
    <property type="match status" value="1"/>
</dbReference>
<evidence type="ECO:0000256" key="2">
    <source>
        <dbReference type="ARBA" id="ARBA00009592"/>
    </source>
</evidence>
<dbReference type="GO" id="GO:0005886">
    <property type="term" value="C:plasma membrane"/>
    <property type="evidence" value="ECO:0007669"/>
    <property type="project" value="UniProtKB-SubCell"/>
</dbReference>
<organism evidence="11 12">
    <name type="scientific">Gossypium laxum</name>
    <dbReference type="NCBI Taxonomy" id="34288"/>
    <lineage>
        <taxon>Eukaryota</taxon>
        <taxon>Viridiplantae</taxon>
        <taxon>Streptophyta</taxon>
        <taxon>Embryophyta</taxon>
        <taxon>Tracheophyta</taxon>
        <taxon>Spermatophyta</taxon>
        <taxon>Magnoliopsida</taxon>
        <taxon>eudicotyledons</taxon>
        <taxon>Gunneridae</taxon>
        <taxon>Pentapetalae</taxon>
        <taxon>rosids</taxon>
        <taxon>malvids</taxon>
        <taxon>Malvales</taxon>
        <taxon>Malvaceae</taxon>
        <taxon>Malvoideae</taxon>
        <taxon>Gossypium</taxon>
    </lineage>
</organism>
<keyword evidence="3" id="KW-1003">Cell membrane</keyword>
<protein>
    <submittedName>
        <fullName evidence="11">Uncharacterized protein</fullName>
    </submittedName>
</protein>
<dbReference type="Pfam" id="PF00560">
    <property type="entry name" value="LRR_1"/>
    <property type="match status" value="1"/>
</dbReference>
<dbReference type="AlphaFoldDB" id="A0A7J8ZXH8"/>
<dbReference type="SUPFAM" id="SSF52058">
    <property type="entry name" value="L domain-like"/>
    <property type="match status" value="1"/>
</dbReference>
<evidence type="ECO:0000256" key="4">
    <source>
        <dbReference type="ARBA" id="ARBA00022614"/>
    </source>
</evidence>
<keyword evidence="12" id="KW-1185">Reference proteome</keyword>
<dbReference type="Proteomes" id="UP000593574">
    <property type="component" value="Unassembled WGS sequence"/>
</dbReference>
<keyword evidence="9" id="KW-0675">Receptor</keyword>
<evidence type="ECO:0000256" key="1">
    <source>
        <dbReference type="ARBA" id="ARBA00004251"/>
    </source>
</evidence>
<keyword evidence="6" id="KW-0677">Repeat</keyword>
<comment type="caution">
    <text evidence="11">The sequence shown here is derived from an EMBL/GenBank/DDBJ whole genome shotgun (WGS) entry which is preliminary data.</text>
</comment>
<keyword evidence="8" id="KW-0472">Membrane</keyword>
<feature type="non-terminal residue" evidence="11">
    <location>
        <position position="1"/>
    </location>
</feature>
<comment type="similarity">
    <text evidence="2">Belongs to the RLP family.</text>
</comment>
<evidence type="ECO:0000256" key="10">
    <source>
        <dbReference type="ARBA" id="ARBA00023180"/>
    </source>
</evidence>
<evidence type="ECO:0000256" key="5">
    <source>
        <dbReference type="ARBA" id="ARBA00022692"/>
    </source>
</evidence>
<name>A0A7J8ZXH8_9ROSI</name>
<evidence type="ECO:0000256" key="6">
    <source>
        <dbReference type="ARBA" id="ARBA00022737"/>
    </source>
</evidence>
<keyword evidence="10" id="KW-0325">Glycoprotein</keyword>
<dbReference type="Gene3D" id="3.80.10.10">
    <property type="entry name" value="Ribonuclease Inhibitor"/>
    <property type="match status" value="1"/>
</dbReference>
<evidence type="ECO:0000313" key="11">
    <source>
        <dbReference type="EMBL" id="MBA0716322.1"/>
    </source>
</evidence>
<accession>A0A7J8ZXH8</accession>
<sequence length="132" mass="15244">FPSWLRTLPELNILNLTSNALYGRIGTPKLNLVVFPKLRIIDLSHNRFNGTLPWGYFERWISISNLDGKNSPTPKYMLESLDMRINVMQVLRDYDYSMTITNKGMEMECPKIIQTLAAIDFSGNRFDGEIPE</sequence>
<dbReference type="EMBL" id="JABEZV010000007">
    <property type="protein sequence ID" value="MBA0716322.1"/>
    <property type="molecule type" value="Genomic_DNA"/>
</dbReference>
<dbReference type="InterPro" id="IPR032675">
    <property type="entry name" value="LRR_dom_sf"/>
</dbReference>
<evidence type="ECO:0000256" key="7">
    <source>
        <dbReference type="ARBA" id="ARBA00022989"/>
    </source>
</evidence>
<evidence type="ECO:0000256" key="9">
    <source>
        <dbReference type="ARBA" id="ARBA00023170"/>
    </source>
</evidence>
<keyword evidence="5" id="KW-0812">Transmembrane</keyword>
<evidence type="ECO:0000256" key="8">
    <source>
        <dbReference type="ARBA" id="ARBA00023136"/>
    </source>
</evidence>
<comment type="subcellular location">
    <subcellularLocation>
        <location evidence="1">Cell membrane</location>
        <topology evidence="1">Single-pass type I membrane protein</topology>
    </subcellularLocation>
</comment>